<feature type="domain" description="Trimeric autotransporter adhesin YadA-like head" evidence="1">
    <location>
        <begin position="249"/>
        <end position="271"/>
    </location>
</feature>
<gene>
    <name evidence="3" type="ORF">F1B92_01290</name>
</gene>
<evidence type="ECO:0000259" key="1">
    <source>
        <dbReference type="Pfam" id="PF05658"/>
    </source>
</evidence>
<feature type="domain" description="Trimeric autotransporter adhesin YadA-like head" evidence="1">
    <location>
        <begin position="422"/>
        <end position="445"/>
    </location>
</feature>
<dbReference type="Proteomes" id="UP000476338">
    <property type="component" value="Unassembled WGS sequence"/>
</dbReference>
<feature type="domain" description="Trimeric autotransporter adhesin YadA-like head" evidence="1">
    <location>
        <begin position="1165"/>
        <end position="1187"/>
    </location>
</feature>
<feature type="non-terminal residue" evidence="3">
    <location>
        <position position="1271"/>
    </location>
</feature>
<dbReference type="Gene3D" id="2.150.10.10">
    <property type="entry name" value="Serralysin-like metalloprotease, C-terminal"/>
    <property type="match status" value="5"/>
</dbReference>
<evidence type="ECO:0000313" key="3">
    <source>
        <dbReference type="EMBL" id="MSN95840.1"/>
    </source>
</evidence>
<dbReference type="EMBL" id="VWSJ01000002">
    <property type="protein sequence ID" value="MSN95840.1"/>
    <property type="molecule type" value="Genomic_DNA"/>
</dbReference>
<dbReference type="InterPro" id="IPR008640">
    <property type="entry name" value="Adhesin_Head_dom"/>
</dbReference>
<dbReference type="Pfam" id="PF05658">
    <property type="entry name" value="YadA_head"/>
    <property type="match status" value="9"/>
</dbReference>
<reference evidence="3 4" key="1">
    <citation type="submission" date="2019-09" db="EMBL/GenBank/DDBJ databases">
        <authorList>
            <person name="Silva M."/>
            <person name="Pereira G."/>
            <person name="Lopes-Da-Costa L."/>
            <person name="Silva E."/>
        </authorList>
    </citation>
    <scope>NUCLEOTIDE SEQUENCE [LARGE SCALE GENOMIC DNA]</scope>
    <source>
        <strain evidence="3 4">FMV-PI01</strain>
    </source>
</reference>
<feature type="domain" description="Trimeric autotransporter adhesin YadA-like head" evidence="1">
    <location>
        <begin position="984"/>
        <end position="1007"/>
    </location>
</feature>
<dbReference type="InterPro" id="IPR011049">
    <property type="entry name" value="Serralysin-like_metalloprot_C"/>
</dbReference>
<evidence type="ECO:0000313" key="4">
    <source>
        <dbReference type="Proteomes" id="UP000476338"/>
    </source>
</evidence>
<dbReference type="Pfam" id="PF05662">
    <property type="entry name" value="YadA_stalk"/>
    <property type="match status" value="2"/>
</dbReference>
<keyword evidence="4" id="KW-1185">Reference proteome</keyword>
<comment type="caution">
    <text evidence="3">The sequence shown here is derived from an EMBL/GenBank/DDBJ whole genome shotgun (WGS) entry which is preliminary data.</text>
</comment>
<dbReference type="AlphaFoldDB" id="A0A6L5WFK3"/>
<dbReference type="RefSeq" id="WP_229770859.1">
    <property type="nucleotide sequence ID" value="NZ_VWSJ01000002.1"/>
</dbReference>
<accession>A0A6L5WFK3</accession>
<dbReference type="InterPro" id="IPR008635">
    <property type="entry name" value="Coiled_stalk_dom"/>
</dbReference>
<feature type="domain" description="Trimeric autotransporter adhesin YadA-like head" evidence="1">
    <location>
        <begin position="594"/>
        <end position="619"/>
    </location>
</feature>
<reference evidence="3 4" key="2">
    <citation type="submission" date="2020-03" db="EMBL/GenBank/DDBJ databases">
        <title>Campylobacter portucalensis sp. nov., a new species of Campylobacter isolated from the reproductive tract of bulls.</title>
        <authorList>
            <person name="Silva M.F."/>
            <person name="Pereira G."/>
            <person name="Carneiro C."/>
            <person name="Hemphill A."/>
            <person name="Mateus L."/>
            <person name="Lopes-Da-Costa L."/>
            <person name="Silva E."/>
        </authorList>
    </citation>
    <scope>NUCLEOTIDE SEQUENCE [LARGE SCALE GENOMIC DNA]</scope>
    <source>
        <strain evidence="3 4">FMV-PI01</strain>
    </source>
</reference>
<protein>
    <submittedName>
        <fullName evidence="3">Uncharacterized protein</fullName>
    </submittedName>
</protein>
<feature type="domain" description="Trimeric autotransporter adhesin YadA-like head" evidence="1">
    <location>
        <begin position="468"/>
        <end position="490"/>
    </location>
</feature>
<feature type="domain" description="Trimeric autotransporter adhesin YadA-like stalk" evidence="2">
    <location>
        <begin position="1234"/>
        <end position="1266"/>
    </location>
</feature>
<proteinExistence type="predicted"/>
<feature type="domain" description="Trimeric autotransporter adhesin YadA-like stalk" evidence="2">
    <location>
        <begin position="684"/>
        <end position="707"/>
    </location>
</feature>
<dbReference type="SUPFAM" id="SSF101967">
    <property type="entry name" value="Adhesin YadA, collagen-binding domain"/>
    <property type="match status" value="4"/>
</dbReference>
<name>A0A6L5WFK3_9BACT</name>
<feature type="domain" description="Trimeric autotransporter adhesin YadA-like head" evidence="1">
    <location>
        <begin position="567"/>
        <end position="589"/>
    </location>
</feature>
<dbReference type="GO" id="GO:0019867">
    <property type="term" value="C:outer membrane"/>
    <property type="evidence" value="ECO:0007669"/>
    <property type="project" value="InterPro"/>
</dbReference>
<organism evidence="3 4">
    <name type="scientific">Campylobacter portucalensis</name>
    <dbReference type="NCBI Taxonomy" id="2608384"/>
    <lineage>
        <taxon>Bacteria</taxon>
        <taxon>Pseudomonadati</taxon>
        <taxon>Campylobacterota</taxon>
        <taxon>Epsilonproteobacteria</taxon>
        <taxon>Campylobacterales</taxon>
        <taxon>Campylobacteraceae</taxon>
        <taxon>Campylobacter</taxon>
    </lineage>
</organism>
<feature type="domain" description="Trimeric autotransporter adhesin YadA-like head" evidence="1">
    <location>
        <begin position="282"/>
        <end position="297"/>
    </location>
</feature>
<sequence>MSGILTSVAYANPTWLSTDFETGESGVDHGWNEKKAWLRRGQQNEILGNVILAPIKLDGKNSKNRFSGANTDVTQSVIIGPMSAGRNTKQGMTILGYNAVGWESQATALGNNVYAGAQGTAVGSDVMAAGYASIAIGNDDILSQGGYADTLPQDLILKIYGYNENDGNKTTYKNILKKDEFLGKYGQKNGQDNRHYSPTYSAGIGAIAIGSRSVAYGDTSLALGTLSFALAKGSTAVGVRAFVSEEANGGVAIGDESRVFAANSFAIGNEAESTNKGALSYGSGAKAVGDGSIAIGTKVASNARIDERSAQQFRQKLMKELGIGTIVESEDNSGVNKIVKTEVKNLKTGDENKIVKAGFANHLADNVISNNISEVIKNLNLTYTEEEKEFLSTTTGDVKKSIKKKQKDGDHAITIGYYTANSGDNTVAIGTASYVKGKNSVVLGALNNVGKYASNTIAIGVGTNVHKENSIALGTGTTVTGAGAVAIGSGVGVTKDNTIALGYGAVGKSGESIVLGNDANLTEHASKSIIIGHSAQVENRNKEAKINEFHWADKIKYNNGEKELEMSAIAIGTGSKVYAEKGVAFGNNARINQSASNSIALGNEAEASMENSVALGNKSHTKYFYQQDKSNTATLTGMEAINLAPYTPEGSSYDLRTDKAAGIVSVGWTKNKSNSVEQELGLRRIVGVAPGALDSDVATIGQLKALAYVKKEGIVTYYTKVGDQIYKVVKGDDGKFYKANTANGTPFDKKVILKENVFAGPKGANEKIQTVGSGKDTKSFADMGDKIKFAHILDGEISQNSDEAITGTQLHQLGKDILGLKVKDNIKFETPTFEKVNYNGSSKTATTFKEAIDETIIAINKGFIFGDAENNATHQLGDSLIIKAGNMEIEEKALNKKDTFSSNNIRTSYLKEKKELLIGIKDEPTFKRVTVSEDINDSSSNMTLTTKKYVDGLLKTNPSSSNLHYLSVQGSKQDTNSNYNNDGAKANGAIAIGEGAQSKAQNAIVIGKDVSVDIPNSFVLGSNIAIETDSNRKRLNDAVVVMGIGTTLKNSFASTAIGAVYTSSGNHIKTGTPLKGAYIENAPWATVIGNKSKVYNGTDIIALANNIEVNVNKVNFDNDKNANDNLVIIGNRAKAARAKDSVVIGHEAKALNGNTNLHVYTAVNNAVAIGKGAIVDESNSVAIGSHSKTSGNIENNGYDIATNKASSTSDYIWKPTAGEFAIGDTNNSSKKTRRITGLAAGYDDTDAVNVAQLKYVDSLLKGKASNFKVIA</sequence>
<evidence type="ECO:0000259" key="2">
    <source>
        <dbReference type="Pfam" id="PF05662"/>
    </source>
</evidence>
<feature type="domain" description="Trimeric autotransporter adhesin YadA-like head" evidence="1">
    <location>
        <begin position="203"/>
        <end position="226"/>
    </location>
</feature>